<evidence type="ECO:0000313" key="2">
    <source>
        <dbReference type="EMBL" id="QCQ58083.1"/>
    </source>
</evidence>
<dbReference type="Pfam" id="PF06074">
    <property type="entry name" value="Portal_Mu"/>
    <property type="match status" value="1"/>
</dbReference>
<proteinExistence type="predicted"/>
<dbReference type="Proteomes" id="UP000300052">
    <property type="component" value="Genome"/>
</dbReference>
<organism evidence="2 3">
    <name type="scientific">Rheinheimera phage vB_RspM_Barba1S</name>
    <dbReference type="NCBI Taxonomy" id="2565660"/>
    <lineage>
        <taxon>Viruses</taxon>
        <taxon>Duplodnaviria</taxon>
        <taxon>Heunggongvirae</taxon>
        <taxon>Uroviricota</taxon>
        <taxon>Caudoviricetes</taxon>
        <taxon>Barbavirus</taxon>
        <taxon>Barbavirus barba18A</taxon>
    </lineage>
</organism>
<evidence type="ECO:0000256" key="1">
    <source>
        <dbReference type="SAM" id="MobiDB-lite"/>
    </source>
</evidence>
<dbReference type="InterPro" id="IPR009279">
    <property type="entry name" value="Portal_Mu"/>
</dbReference>
<feature type="region of interest" description="Disordered" evidence="1">
    <location>
        <begin position="452"/>
        <end position="490"/>
    </location>
</feature>
<feature type="compositionally biased region" description="Low complexity" evidence="1">
    <location>
        <begin position="472"/>
        <end position="490"/>
    </location>
</feature>
<protein>
    <submittedName>
        <fullName evidence="2">Putative portal protein</fullName>
    </submittedName>
</protein>
<dbReference type="EMBL" id="MK719702">
    <property type="protein sequence ID" value="QCQ58083.1"/>
    <property type="molecule type" value="Genomic_DNA"/>
</dbReference>
<reference evidence="2 3" key="1">
    <citation type="submission" date="2019-03" db="EMBL/GenBank/DDBJ databases">
        <title>Genomic and seasonal variations among aquatic phages infecting the Baltic Sea Gammaproteobacteria Rheinheimera sp. bal341.</title>
        <authorList>
            <person name="Nilsson E."/>
            <person name="Li K."/>
            <person name="Fridlund J."/>
            <person name="Sulcius S."/>
            <person name="Bunse C."/>
            <person name="Karlsson C.M.G."/>
            <person name="Lindh M."/>
            <person name="Lundin D."/>
            <person name="Pinhassi J."/>
            <person name="Holmfeldt K."/>
        </authorList>
    </citation>
    <scope>NUCLEOTIDE SEQUENCE [LARGE SCALE GENOMIC DNA]</scope>
</reference>
<evidence type="ECO:0000313" key="3">
    <source>
        <dbReference type="Proteomes" id="UP000300052"/>
    </source>
</evidence>
<name>A0A4P8MW45_9CAUD</name>
<sequence>MEEENLNLEKGDNPVPRIRMSEYGTTGLKVFSDQIFEEDRPELRGTGWIKEVRKMRNDPVVSAGVELLQMWMQRGIPEIVPYSESEEDVKRAKFIEQCMYDMEHTFDDLMKDITSNVWYGYAPIEKVFKKRLANQSKYNDGLIGWKKLPIRSQDTVVEWKTDDTGRNITHLIQDINSVTSGERLNRLLFTYPAGEVEIPMEKVLNFRYNGTRGNPEGRSPCKSIWGAYKYRCQIELDEAIGVQRNLNGVPVYYAPAQYMSPDAKPHEKAVYESIKNQIRNYQNNEQAGFVIPNIYDEHSKQRLFSLEPLEVKGSNQYNTNDIIKRYDLKILTMLFADILMMGQTSTGSFALSGSKTNLVEMNIQRRLKEIATVFEQDLFKQTFELNGWDSKRLPTIKFTFPEDHNPDEFGKLIQRIGSINFIPRTPDMVGWVAKAMGYPDWKKFAEMEQKELDELFTDNESGSGEGQGSSGTGTTQSGGASSSTNSNNAS</sequence>
<accession>A0A4P8MW45</accession>
<gene>
    <name evidence="2" type="ORF">Barba1S_gp096</name>
</gene>